<keyword evidence="5 6" id="KW-0472">Membrane</keyword>
<dbReference type="Proteomes" id="UP000244338">
    <property type="component" value="Unassembled WGS sequence"/>
</dbReference>
<feature type="transmembrane region" description="Helical" evidence="6">
    <location>
        <begin position="70"/>
        <end position="94"/>
    </location>
</feature>
<dbReference type="CDD" id="cd10432">
    <property type="entry name" value="BI-1-like_bacterial"/>
    <property type="match status" value="1"/>
</dbReference>
<proteinExistence type="inferred from homology"/>
<dbReference type="InterPro" id="IPR006214">
    <property type="entry name" value="Bax_inhibitor_1-related"/>
</dbReference>
<evidence type="ECO:0000313" key="7">
    <source>
        <dbReference type="EMBL" id="PTQ57266.1"/>
    </source>
</evidence>
<gene>
    <name evidence="7" type="ORF">BSOLF_2031</name>
</gene>
<feature type="transmembrane region" description="Helical" evidence="6">
    <location>
        <begin position="190"/>
        <end position="213"/>
    </location>
</feature>
<dbReference type="PANTHER" id="PTHR23291">
    <property type="entry name" value="BAX INHIBITOR-RELATED"/>
    <property type="match status" value="1"/>
</dbReference>
<dbReference type="EMBL" id="PEBX01000010">
    <property type="protein sequence ID" value="PTQ57266.1"/>
    <property type="molecule type" value="Genomic_DNA"/>
</dbReference>
<evidence type="ECO:0000313" key="8">
    <source>
        <dbReference type="Proteomes" id="UP000244338"/>
    </source>
</evidence>
<dbReference type="AlphaFoldDB" id="A0A2R6Y3K5"/>
<feature type="transmembrane region" description="Helical" evidence="6">
    <location>
        <begin position="133"/>
        <end position="154"/>
    </location>
</feature>
<keyword evidence="4 6" id="KW-1133">Transmembrane helix</keyword>
<keyword evidence="3 6" id="KW-0812">Transmembrane</keyword>
<evidence type="ECO:0008006" key="9">
    <source>
        <dbReference type="Google" id="ProtNLM"/>
    </source>
</evidence>
<dbReference type="PANTHER" id="PTHR23291:SF50">
    <property type="entry name" value="PROTEIN LIFEGUARD 4"/>
    <property type="match status" value="1"/>
</dbReference>
<feature type="transmembrane region" description="Helical" evidence="6">
    <location>
        <begin position="100"/>
        <end position="121"/>
    </location>
</feature>
<comment type="caution">
    <text evidence="7">The sequence shown here is derived from an EMBL/GenBank/DDBJ whole genome shotgun (WGS) entry which is preliminary data.</text>
</comment>
<dbReference type="Pfam" id="PF01027">
    <property type="entry name" value="Bax1-I"/>
    <property type="match status" value="1"/>
</dbReference>
<accession>A0A2R6Y3K5</accession>
<evidence type="ECO:0000256" key="2">
    <source>
        <dbReference type="ARBA" id="ARBA00010350"/>
    </source>
</evidence>
<comment type="similarity">
    <text evidence="2 6">Belongs to the BI1 family.</text>
</comment>
<sequence length="220" mass="24165">MSQAYVSSQTDRWGSLGEIFKVLSFSLIFSFLGALVGALFVPVSLVPLFLILELIMIIAAVVMRMRNKRIGLTFLFSFTAVSGVTLYPIVFYYASTLGAQLVAVAFATTAIVFGVLAVYAYQSARDFSYLGGFLFGGTIALIVIGLVGLFLPFAGTFMDYVYTFGGVLIFIGWILYDISQIRHGVAQEDVPLVVLNLYLDLVNLFLFVLRLLALLSGRRD</sequence>
<dbReference type="GO" id="GO:0005886">
    <property type="term" value="C:plasma membrane"/>
    <property type="evidence" value="ECO:0007669"/>
    <property type="project" value="TreeGrafter"/>
</dbReference>
<evidence type="ECO:0000256" key="4">
    <source>
        <dbReference type="ARBA" id="ARBA00022989"/>
    </source>
</evidence>
<evidence type="ECO:0000256" key="1">
    <source>
        <dbReference type="ARBA" id="ARBA00004141"/>
    </source>
</evidence>
<comment type="subcellular location">
    <subcellularLocation>
        <location evidence="1">Membrane</location>
        <topology evidence="1">Multi-pass membrane protein</topology>
    </subcellularLocation>
</comment>
<reference evidence="8" key="1">
    <citation type="journal article" date="2018" name="Sci. Rep.">
        <title>Lignite coal burning seam in the remote Altai Mountains harbors a hydrogen-driven thermophilic microbial community.</title>
        <authorList>
            <person name="Kadnikov V.V."/>
            <person name="Mardanov A.V."/>
            <person name="Ivasenko D.A."/>
            <person name="Antsiferov D.V."/>
            <person name="Beletsky A.V."/>
            <person name="Karnachuk O.V."/>
            <person name="Ravin N.V."/>
        </authorList>
    </citation>
    <scope>NUCLEOTIDE SEQUENCE [LARGE SCALE GENOMIC DNA]</scope>
</reference>
<organism evidence="7 8">
    <name type="scientific">Candidatus Carbonibacillus altaicus</name>
    <dbReference type="NCBI Taxonomy" id="2163959"/>
    <lineage>
        <taxon>Bacteria</taxon>
        <taxon>Bacillati</taxon>
        <taxon>Bacillota</taxon>
        <taxon>Bacilli</taxon>
        <taxon>Bacillales</taxon>
        <taxon>Candidatus Carbonibacillus</taxon>
    </lineage>
</organism>
<feature type="transmembrane region" description="Helical" evidence="6">
    <location>
        <begin position="160"/>
        <end position="178"/>
    </location>
</feature>
<evidence type="ECO:0000256" key="5">
    <source>
        <dbReference type="ARBA" id="ARBA00023136"/>
    </source>
</evidence>
<protein>
    <recommendedName>
        <fullName evidence="9">Bax inhibitor-1/YccA family protein</fullName>
    </recommendedName>
</protein>
<name>A0A2R6Y3K5_9BACL</name>
<evidence type="ECO:0000256" key="6">
    <source>
        <dbReference type="RuleBase" id="RU004379"/>
    </source>
</evidence>
<feature type="transmembrane region" description="Helical" evidence="6">
    <location>
        <begin position="46"/>
        <end position="63"/>
    </location>
</feature>
<feature type="transmembrane region" description="Helical" evidence="6">
    <location>
        <begin position="20"/>
        <end position="40"/>
    </location>
</feature>
<evidence type="ECO:0000256" key="3">
    <source>
        <dbReference type="ARBA" id="ARBA00022692"/>
    </source>
</evidence>